<dbReference type="AlphaFoldDB" id="A0AAE6G3X5"/>
<evidence type="ECO:0008006" key="4">
    <source>
        <dbReference type="Google" id="ProtNLM"/>
    </source>
</evidence>
<proteinExistence type="predicted"/>
<reference evidence="2 3" key="1">
    <citation type="journal article" date="2019" name="Science">
        <title>Social genes are selection hotspots in kin groups of a soil microbe.</title>
        <authorList>
            <person name="Wielgoss S."/>
            <person name="Wolfensberger R."/>
            <person name="Sun L."/>
            <person name="Fiegna F."/>
            <person name="Velicer G.J."/>
        </authorList>
    </citation>
    <scope>NUCLEOTIDE SEQUENCE [LARGE SCALE GENOMIC DNA]</scope>
    <source>
        <strain evidence="2 3">MC3.5.9c15</strain>
    </source>
</reference>
<keyword evidence="1" id="KW-0732">Signal</keyword>
<sequence length="367" mass="38524">MSAVLPHGVPAMTSPRSFRALACTGALSLLGAFPVWAAPTESSGPREIARIGTSDSHVLWLEGDGGAVNVAVVAQYPQRPLVAPRFFQTHSAAEVFLAVAPEGHAVPSALAGHALVAMDEGERAQLRRQNEAELSALPTTFPDEPRSLAGGCSASNRAWAASVYGDPTCGDPSQEVIHTAFTSDYYCNSPDCDFPLGSEDGGDCSPQLFACDKVRGTATRVRLRATNWNGPLSFSHSGHSMHFAVLNCAGNGPVTFNFSRGAGADSVQLTPGQMWNVKLGATVAPALAAKRVTMGRWTEGLPASGDSYVSNAMSVADNSGTTDDVIACGDIITRYTMSDLTVPACHNYADLALCNGTNCSNACYYTW</sequence>
<evidence type="ECO:0000313" key="2">
    <source>
        <dbReference type="EMBL" id="QDE70260.1"/>
    </source>
</evidence>
<name>A0AAE6G3X5_MYXXA</name>
<accession>A0AAE6G3X5</accession>
<dbReference type="EMBL" id="CP017174">
    <property type="protein sequence ID" value="QDE70260.1"/>
    <property type="molecule type" value="Genomic_DNA"/>
</dbReference>
<dbReference type="Proteomes" id="UP000320179">
    <property type="component" value="Chromosome"/>
</dbReference>
<protein>
    <recommendedName>
        <fullName evidence="4">Secreted protein</fullName>
    </recommendedName>
</protein>
<evidence type="ECO:0000256" key="1">
    <source>
        <dbReference type="SAM" id="SignalP"/>
    </source>
</evidence>
<organism evidence="2 3">
    <name type="scientific">Myxococcus xanthus</name>
    <dbReference type="NCBI Taxonomy" id="34"/>
    <lineage>
        <taxon>Bacteria</taxon>
        <taxon>Pseudomonadati</taxon>
        <taxon>Myxococcota</taxon>
        <taxon>Myxococcia</taxon>
        <taxon>Myxococcales</taxon>
        <taxon>Cystobacterineae</taxon>
        <taxon>Myxococcaceae</taxon>
        <taxon>Myxococcus</taxon>
    </lineage>
</organism>
<feature type="chain" id="PRO_5042043820" description="Secreted protein" evidence="1">
    <location>
        <begin position="38"/>
        <end position="367"/>
    </location>
</feature>
<feature type="signal peptide" evidence="1">
    <location>
        <begin position="1"/>
        <end position="37"/>
    </location>
</feature>
<evidence type="ECO:0000313" key="3">
    <source>
        <dbReference type="Proteomes" id="UP000320179"/>
    </source>
</evidence>
<gene>
    <name evidence="2" type="ORF">BHS09_26630</name>
</gene>